<dbReference type="SUPFAM" id="SSF51735">
    <property type="entry name" value="NAD(P)-binding Rossmann-fold domains"/>
    <property type="match status" value="1"/>
</dbReference>
<evidence type="ECO:0000256" key="1">
    <source>
        <dbReference type="ARBA" id="ARBA00006484"/>
    </source>
</evidence>
<dbReference type="GO" id="GO:0016491">
    <property type="term" value="F:oxidoreductase activity"/>
    <property type="evidence" value="ECO:0007669"/>
    <property type="project" value="UniProtKB-KW"/>
</dbReference>
<dbReference type="InterPro" id="IPR002347">
    <property type="entry name" value="SDR_fam"/>
</dbReference>
<dbReference type="PRINTS" id="PR00080">
    <property type="entry name" value="SDRFAMILY"/>
</dbReference>
<dbReference type="OrthoDB" id="5173603at2"/>
<evidence type="ECO:0000259" key="4">
    <source>
        <dbReference type="SMART" id="SM00822"/>
    </source>
</evidence>
<comment type="similarity">
    <text evidence="1">Belongs to the short-chain dehydrogenases/reductases (SDR) family.</text>
</comment>
<evidence type="ECO:0000256" key="3">
    <source>
        <dbReference type="ARBA" id="ARBA00023027"/>
    </source>
</evidence>
<comment type="caution">
    <text evidence="5">The sequence shown here is derived from an EMBL/GenBank/DDBJ whole genome shotgun (WGS) entry which is preliminary data.</text>
</comment>
<sequence>MGLLEGRVAFVTGAARGQGRSHAVRLAREGASIIGIDIAADVSPDNGYPPATRADLDETVELVRAEGREILARAVDVRDSDGMAATLAEGVDAFGGRLDVVVANAGIVSWGRFWEMSDDQWQTLIDVNLTGVWRTLKAAAPLMIDAGNGGSIITISSVSGIKALPGQAHYSAAKHGVVGLTKTAAIELGEYGIRVNSIHPWGVATPMAAEDANMAKLFTEHPHYGMSFASALPGLPLAQPDDISDGVVYLASDLSRAVTGTQLTIDMGATKV</sequence>
<dbReference type="PRINTS" id="PR00081">
    <property type="entry name" value="GDHRDH"/>
</dbReference>
<name>A0A502EJ86_9MYCO</name>
<accession>A0A502EJ86</accession>
<dbReference type="InterPro" id="IPR057326">
    <property type="entry name" value="KR_dom"/>
</dbReference>
<dbReference type="AlphaFoldDB" id="A0A502EJ86"/>
<dbReference type="NCBIfam" id="NF009467">
    <property type="entry name" value="PRK12826.1-3"/>
    <property type="match status" value="1"/>
</dbReference>
<feature type="domain" description="Ketoreductase" evidence="4">
    <location>
        <begin position="7"/>
        <end position="207"/>
    </location>
</feature>
<dbReference type="SMART" id="SM00822">
    <property type="entry name" value="PKS_KR"/>
    <property type="match status" value="1"/>
</dbReference>
<dbReference type="EMBL" id="RCZG01000001">
    <property type="protein sequence ID" value="TPG36556.1"/>
    <property type="molecule type" value="Genomic_DNA"/>
</dbReference>
<dbReference type="PROSITE" id="PS00061">
    <property type="entry name" value="ADH_SHORT"/>
    <property type="match status" value="1"/>
</dbReference>
<protein>
    <submittedName>
        <fullName evidence="5">NAD(P)-dependent oxidoreductase</fullName>
    </submittedName>
</protein>
<dbReference type="NCBIfam" id="TIGR03971">
    <property type="entry name" value="SDR_subfam_1"/>
    <property type="match status" value="1"/>
</dbReference>
<keyword evidence="3" id="KW-0520">NAD</keyword>
<organism evidence="5 6">
    <name type="scientific">Mycolicibacterium hodleri</name>
    <dbReference type="NCBI Taxonomy" id="49897"/>
    <lineage>
        <taxon>Bacteria</taxon>
        <taxon>Bacillati</taxon>
        <taxon>Actinomycetota</taxon>
        <taxon>Actinomycetes</taxon>
        <taxon>Mycobacteriales</taxon>
        <taxon>Mycobacteriaceae</taxon>
        <taxon>Mycolicibacterium</taxon>
    </lineage>
</organism>
<dbReference type="Gene3D" id="3.40.50.720">
    <property type="entry name" value="NAD(P)-binding Rossmann-like Domain"/>
    <property type="match status" value="1"/>
</dbReference>
<dbReference type="Proteomes" id="UP000320095">
    <property type="component" value="Unassembled WGS sequence"/>
</dbReference>
<dbReference type="PANTHER" id="PTHR24321:SF8">
    <property type="entry name" value="ESTRADIOL 17-BETA-DEHYDROGENASE 8-RELATED"/>
    <property type="match status" value="1"/>
</dbReference>
<keyword evidence="6" id="KW-1185">Reference proteome</keyword>
<dbReference type="PANTHER" id="PTHR24321">
    <property type="entry name" value="DEHYDROGENASES, SHORT CHAIN"/>
    <property type="match status" value="1"/>
</dbReference>
<keyword evidence="2" id="KW-0560">Oxidoreductase</keyword>
<proteinExistence type="inferred from homology"/>
<dbReference type="InterPro" id="IPR023985">
    <property type="entry name" value="SDR_subfam_1"/>
</dbReference>
<dbReference type="CDD" id="cd05233">
    <property type="entry name" value="SDR_c"/>
    <property type="match status" value="1"/>
</dbReference>
<gene>
    <name evidence="5" type="ORF">EAH80_00880</name>
</gene>
<evidence type="ECO:0000256" key="2">
    <source>
        <dbReference type="ARBA" id="ARBA00023002"/>
    </source>
</evidence>
<dbReference type="Pfam" id="PF13561">
    <property type="entry name" value="adh_short_C2"/>
    <property type="match status" value="1"/>
</dbReference>
<dbReference type="FunFam" id="3.40.50.720:FF:000084">
    <property type="entry name" value="Short-chain dehydrogenase reductase"/>
    <property type="match status" value="1"/>
</dbReference>
<evidence type="ECO:0000313" key="5">
    <source>
        <dbReference type="EMBL" id="TPG36556.1"/>
    </source>
</evidence>
<reference evidence="5 6" key="1">
    <citation type="journal article" date="2019" name="Environ. Microbiol.">
        <title>Species interactions and distinct microbial communities in high Arctic permafrost affected cryosols are associated with the CH4 and CO2 gas fluxes.</title>
        <authorList>
            <person name="Altshuler I."/>
            <person name="Hamel J."/>
            <person name="Turney S."/>
            <person name="Magnuson E."/>
            <person name="Levesque R."/>
            <person name="Greer C."/>
            <person name="Whyte L.G."/>
        </authorList>
    </citation>
    <scope>NUCLEOTIDE SEQUENCE [LARGE SCALE GENOMIC DNA]</scope>
    <source>
        <strain evidence="5 6">S5.20</strain>
    </source>
</reference>
<evidence type="ECO:0000313" key="6">
    <source>
        <dbReference type="Proteomes" id="UP000320095"/>
    </source>
</evidence>
<dbReference type="InterPro" id="IPR020904">
    <property type="entry name" value="Sc_DH/Rdtase_CS"/>
</dbReference>
<dbReference type="InterPro" id="IPR036291">
    <property type="entry name" value="NAD(P)-bd_dom_sf"/>
</dbReference>
<dbReference type="RefSeq" id="WP_140687237.1">
    <property type="nucleotide sequence ID" value="NZ_RCZG01000001.1"/>
</dbReference>